<dbReference type="SUPFAM" id="SSF52540">
    <property type="entry name" value="P-loop containing nucleoside triphosphate hydrolases"/>
    <property type="match status" value="1"/>
</dbReference>
<comment type="subcellular location">
    <subcellularLocation>
        <location evidence="1 13 14">Cytoplasm</location>
    </subcellularLocation>
</comment>
<feature type="binding site" evidence="13">
    <location>
        <begin position="30"/>
        <end position="37"/>
    </location>
    <ligand>
        <name>ATP</name>
        <dbReference type="ChEBI" id="CHEBI:30616"/>
    </ligand>
</feature>
<evidence type="ECO:0000313" key="17">
    <source>
        <dbReference type="Proteomes" id="UP000269198"/>
    </source>
</evidence>
<dbReference type="InterPro" id="IPR018078">
    <property type="entry name" value="DNA-binding_RecF_CS"/>
</dbReference>
<gene>
    <name evidence="13 16" type="primary">recF</name>
    <name evidence="16" type="ORF">EFW17_16890</name>
</gene>
<comment type="function">
    <text evidence="12 13 14">The RecF protein is involved in DNA metabolism; it is required for DNA replication and normal SOS inducibility. RecF binds preferentially to single-stranded, linear DNA. It also seems to bind ATP.</text>
</comment>
<dbReference type="GO" id="GO:0000731">
    <property type="term" value="P:DNA synthesis involved in DNA repair"/>
    <property type="evidence" value="ECO:0007669"/>
    <property type="project" value="TreeGrafter"/>
</dbReference>
<keyword evidence="8 13" id="KW-0067">ATP-binding</keyword>
<dbReference type="OrthoDB" id="9803889at2"/>
<dbReference type="NCBIfam" id="TIGR00611">
    <property type="entry name" value="recf"/>
    <property type="match status" value="1"/>
</dbReference>
<dbReference type="InterPro" id="IPR003395">
    <property type="entry name" value="RecF/RecN/SMC_N"/>
</dbReference>
<keyword evidence="5 13" id="KW-0235">DNA replication</keyword>
<evidence type="ECO:0000256" key="9">
    <source>
        <dbReference type="ARBA" id="ARBA00023125"/>
    </source>
</evidence>
<accession>A0A3N0E5R7</accession>
<evidence type="ECO:0000256" key="4">
    <source>
        <dbReference type="ARBA" id="ARBA00022490"/>
    </source>
</evidence>
<evidence type="ECO:0000313" key="16">
    <source>
        <dbReference type="EMBL" id="RNL83178.1"/>
    </source>
</evidence>
<comment type="similarity">
    <text evidence="2 13 14">Belongs to the RecF family.</text>
</comment>
<evidence type="ECO:0000256" key="7">
    <source>
        <dbReference type="ARBA" id="ARBA00022763"/>
    </source>
</evidence>
<evidence type="ECO:0000256" key="6">
    <source>
        <dbReference type="ARBA" id="ARBA00022741"/>
    </source>
</evidence>
<keyword evidence="17" id="KW-1185">Reference proteome</keyword>
<dbReference type="Pfam" id="PF02463">
    <property type="entry name" value="SMC_N"/>
    <property type="match status" value="1"/>
</dbReference>
<evidence type="ECO:0000259" key="15">
    <source>
        <dbReference type="Pfam" id="PF02463"/>
    </source>
</evidence>
<sequence>MYVSHLQLADYRSYPEVYLELGPGISTFVGANGTGKTNLVEAIGYVATLDSHRVSTDAPLVRKGAERAVVRAAVVRGDRTAMIDLEITPGKANRARLNRAPATRPREILGILRAVLFAPEDLALVKGDPGERRRFLDELLVARAPRLAGVRSDYDRVLKQRNALLKSASASLAKRRDVDLSTLDVWDEHLATAGADLIAARLSLVSELQPLVAKSYAELTSAGGPPVLQYRCSAVPDDATPVPSEHPQLVDTLRAALRDSRDQELQRGVGLVGPHRDDLRLHLDDLPAKGYASQGEAWSYALSLRLAGFELLRADGDDPVLILDDVFAELDAERRRRLAEHVRYAEQVLVSAAVPDDIPDELRGARFVVREGGVTRE</sequence>
<evidence type="ECO:0000256" key="1">
    <source>
        <dbReference type="ARBA" id="ARBA00004496"/>
    </source>
</evidence>
<keyword evidence="7 13" id="KW-0227">DNA damage</keyword>
<keyword evidence="11 13" id="KW-0742">SOS response</keyword>
<dbReference type="PANTHER" id="PTHR32182">
    <property type="entry name" value="DNA REPLICATION AND REPAIR PROTEIN RECF"/>
    <property type="match status" value="1"/>
</dbReference>
<proteinExistence type="inferred from homology"/>
<evidence type="ECO:0000256" key="2">
    <source>
        <dbReference type="ARBA" id="ARBA00008016"/>
    </source>
</evidence>
<feature type="domain" description="RecF/RecN/SMC N-terminal" evidence="15">
    <location>
        <begin position="2"/>
        <end position="352"/>
    </location>
</feature>
<evidence type="ECO:0000256" key="3">
    <source>
        <dbReference type="ARBA" id="ARBA00020170"/>
    </source>
</evidence>
<evidence type="ECO:0000256" key="8">
    <source>
        <dbReference type="ARBA" id="ARBA00022840"/>
    </source>
</evidence>
<dbReference type="InterPro" id="IPR027417">
    <property type="entry name" value="P-loop_NTPase"/>
</dbReference>
<evidence type="ECO:0000256" key="12">
    <source>
        <dbReference type="ARBA" id="ARBA00025401"/>
    </source>
</evidence>
<evidence type="ECO:0000256" key="10">
    <source>
        <dbReference type="ARBA" id="ARBA00023204"/>
    </source>
</evidence>
<dbReference type="GO" id="GO:0006260">
    <property type="term" value="P:DNA replication"/>
    <property type="evidence" value="ECO:0007669"/>
    <property type="project" value="UniProtKB-UniRule"/>
</dbReference>
<dbReference type="PANTHER" id="PTHR32182:SF0">
    <property type="entry name" value="DNA REPLICATION AND REPAIR PROTEIN RECF"/>
    <property type="match status" value="1"/>
</dbReference>
<protein>
    <recommendedName>
        <fullName evidence="3 13">DNA replication and repair protein RecF</fullName>
    </recommendedName>
</protein>
<dbReference type="EMBL" id="RJMB01000018">
    <property type="protein sequence ID" value="RNL83178.1"/>
    <property type="molecule type" value="Genomic_DNA"/>
</dbReference>
<evidence type="ECO:0000256" key="14">
    <source>
        <dbReference type="RuleBase" id="RU000578"/>
    </source>
</evidence>
<keyword evidence="4 13" id="KW-0963">Cytoplasm</keyword>
<dbReference type="InterPro" id="IPR001238">
    <property type="entry name" value="DNA-binding_RecF"/>
</dbReference>
<dbReference type="PROSITE" id="PS00617">
    <property type="entry name" value="RECF_1"/>
    <property type="match status" value="1"/>
</dbReference>
<dbReference type="HAMAP" id="MF_00365">
    <property type="entry name" value="RecF"/>
    <property type="match status" value="1"/>
</dbReference>
<dbReference type="RefSeq" id="WP_123202379.1">
    <property type="nucleotide sequence ID" value="NZ_RJMB01000018.1"/>
</dbReference>
<dbReference type="AlphaFoldDB" id="A0A3N0E5R7"/>
<dbReference type="GO" id="GO:0005524">
    <property type="term" value="F:ATP binding"/>
    <property type="evidence" value="ECO:0007669"/>
    <property type="project" value="UniProtKB-UniRule"/>
</dbReference>
<reference evidence="16 17" key="1">
    <citation type="submission" date="2018-11" db="EMBL/GenBank/DDBJ databases">
        <title>The genome draft of YIM 96095.</title>
        <authorList>
            <person name="Tang S.-K."/>
            <person name="Chunyu W.-X."/>
            <person name="Feng Y.-Z."/>
        </authorList>
    </citation>
    <scope>NUCLEOTIDE SEQUENCE [LARGE SCALE GENOMIC DNA]</scope>
    <source>
        <strain evidence="16 17">YIM 96095</strain>
    </source>
</reference>
<dbReference type="GO" id="GO:0009432">
    <property type="term" value="P:SOS response"/>
    <property type="evidence" value="ECO:0007669"/>
    <property type="project" value="UniProtKB-UniRule"/>
</dbReference>
<keyword evidence="10 13" id="KW-0234">DNA repair</keyword>
<dbReference type="GO" id="GO:0005737">
    <property type="term" value="C:cytoplasm"/>
    <property type="evidence" value="ECO:0007669"/>
    <property type="project" value="UniProtKB-SubCell"/>
</dbReference>
<evidence type="ECO:0000256" key="5">
    <source>
        <dbReference type="ARBA" id="ARBA00022705"/>
    </source>
</evidence>
<keyword evidence="9 13" id="KW-0238">DNA-binding</keyword>
<organism evidence="16 17">
    <name type="scientific">Halostreptopolyspora alba</name>
    <dbReference type="NCBI Taxonomy" id="2487137"/>
    <lineage>
        <taxon>Bacteria</taxon>
        <taxon>Bacillati</taxon>
        <taxon>Actinomycetota</taxon>
        <taxon>Actinomycetes</taxon>
        <taxon>Streptosporangiales</taxon>
        <taxon>Nocardiopsidaceae</taxon>
        <taxon>Halostreptopolyspora</taxon>
    </lineage>
</organism>
<dbReference type="InterPro" id="IPR042174">
    <property type="entry name" value="RecF_2"/>
</dbReference>
<dbReference type="GO" id="GO:0006302">
    <property type="term" value="P:double-strand break repair"/>
    <property type="evidence" value="ECO:0007669"/>
    <property type="project" value="TreeGrafter"/>
</dbReference>
<evidence type="ECO:0000256" key="11">
    <source>
        <dbReference type="ARBA" id="ARBA00023236"/>
    </source>
</evidence>
<dbReference type="Gene3D" id="1.20.1050.90">
    <property type="entry name" value="RecF/RecN/SMC, N-terminal domain"/>
    <property type="match status" value="1"/>
</dbReference>
<comment type="caution">
    <text evidence="16">The sequence shown here is derived from an EMBL/GenBank/DDBJ whole genome shotgun (WGS) entry which is preliminary data.</text>
</comment>
<evidence type="ECO:0000256" key="13">
    <source>
        <dbReference type="HAMAP-Rule" id="MF_00365"/>
    </source>
</evidence>
<dbReference type="Proteomes" id="UP000269198">
    <property type="component" value="Unassembled WGS sequence"/>
</dbReference>
<dbReference type="GO" id="GO:0003697">
    <property type="term" value="F:single-stranded DNA binding"/>
    <property type="evidence" value="ECO:0007669"/>
    <property type="project" value="UniProtKB-UniRule"/>
</dbReference>
<name>A0A3N0E5R7_9ACTN</name>
<keyword evidence="6 13" id="KW-0547">Nucleotide-binding</keyword>
<dbReference type="PROSITE" id="PS00618">
    <property type="entry name" value="RECF_2"/>
    <property type="match status" value="1"/>
</dbReference>
<dbReference type="Gene3D" id="3.40.50.300">
    <property type="entry name" value="P-loop containing nucleotide triphosphate hydrolases"/>
    <property type="match status" value="1"/>
</dbReference>